<keyword evidence="3" id="KW-0597">Phosphoprotein</keyword>
<dbReference type="SUPFAM" id="SSF55957">
    <property type="entry name" value="Phosphoglucomutase, C-terminal domain"/>
    <property type="match status" value="1"/>
</dbReference>
<dbReference type="InterPro" id="IPR036900">
    <property type="entry name" value="A-D-PHexomutase_C_sf"/>
</dbReference>
<dbReference type="KEGG" id="haby:HLVA_03330"/>
<evidence type="ECO:0000259" key="8">
    <source>
        <dbReference type="Pfam" id="PF02878"/>
    </source>
</evidence>
<accession>A0AAU9DS09</accession>
<keyword evidence="6" id="KW-0413">Isomerase</keyword>
<dbReference type="InterPro" id="IPR005846">
    <property type="entry name" value="A-D-PHexomutase_a/b/a-III"/>
</dbReference>
<dbReference type="SUPFAM" id="SSF53738">
    <property type="entry name" value="Phosphoglucomutase, first 3 domains"/>
    <property type="match status" value="3"/>
</dbReference>
<dbReference type="Pfam" id="PF02879">
    <property type="entry name" value="PGM_PMM_II"/>
    <property type="match status" value="1"/>
</dbReference>
<keyword evidence="12" id="KW-1185">Reference proteome</keyword>
<dbReference type="InterPro" id="IPR016055">
    <property type="entry name" value="A-D-PHexomutase_a/b/a-I/II/III"/>
</dbReference>
<protein>
    <submittedName>
        <fullName evidence="11">Phosphoglucomutase</fullName>
    </submittedName>
</protein>
<dbReference type="Pfam" id="PF02878">
    <property type="entry name" value="PGM_PMM_I"/>
    <property type="match status" value="1"/>
</dbReference>
<dbReference type="GO" id="GO:0006166">
    <property type="term" value="P:purine ribonucleoside salvage"/>
    <property type="evidence" value="ECO:0007669"/>
    <property type="project" value="TreeGrafter"/>
</dbReference>
<evidence type="ECO:0000313" key="12">
    <source>
        <dbReference type="Proteomes" id="UP001321582"/>
    </source>
</evidence>
<reference evidence="11 12" key="1">
    <citation type="submission" date="2022-11" db="EMBL/GenBank/DDBJ databases">
        <title>Haliovirga abyssi gen. nov., sp. nov., a mesophilic fermentative bacterium isolated from the Iheya North hydrothermal field and the proposal of Haliovirgaceae fam. nov.</title>
        <authorList>
            <person name="Miyazaki U."/>
            <person name="Tame A."/>
            <person name="Miyazaki J."/>
            <person name="Takai K."/>
            <person name="Sawayama S."/>
            <person name="Kitajima M."/>
            <person name="Okamoto A."/>
            <person name="Nakagawa S."/>
        </authorList>
    </citation>
    <scope>NUCLEOTIDE SEQUENCE [LARGE SCALE GENOMIC DNA]</scope>
    <source>
        <strain evidence="11 12">IC12</strain>
    </source>
</reference>
<feature type="domain" description="Alpha-D-phosphohexomutase alpha/beta/alpha" evidence="8">
    <location>
        <begin position="44"/>
        <end position="181"/>
    </location>
</feature>
<dbReference type="InterPro" id="IPR016066">
    <property type="entry name" value="A-D-PHexomutase_CS"/>
</dbReference>
<evidence type="ECO:0000256" key="2">
    <source>
        <dbReference type="ARBA" id="ARBA00010231"/>
    </source>
</evidence>
<evidence type="ECO:0000256" key="5">
    <source>
        <dbReference type="ARBA" id="ARBA00022842"/>
    </source>
</evidence>
<dbReference type="Gene3D" id="3.30.310.50">
    <property type="entry name" value="Alpha-D-phosphohexomutase, C-terminal domain"/>
    <property type="match status" value="1"/>
</dbReference>
<evidence type="ECO:0000259" key="9">
    <source>
        <dbReference type="Pfam" id="PF02879"/>
    </source>
</evidence>
<evidence type="ECO:0000313" key="11">
    <source>
        <dbReference type="EMBL" id="BDU49764.1"/>
    </source>
</evidence>
<evidence type="ECO:0000256" key="4">
    <source>
        <dbReference type="ARBA" id="ARBA00022723"/>
    </source>
</evidence>
<sequence>MKEYMKKYEEWLASDYIEAEDKKELEAIRDDEKEIEERFYQDLEFGTGGLRGIRGMGTNRINEYVIRKATQGLINYMLKNDEKAKEKGIVIAYDSRIKSYEFALNTALVAAGNGVKAYLFESLRPTPMLSFAVRELGALSGVVVTASHNPSEYNGYKAYWEDGAQVTAPHDVLIIEEVKKMTDLSQVKIATEEEAKKNGLLTIIGKEIDDKFIAELKKLAIKPNIVKEVADKLKVVYTPLNGTGNVPVQRILKDIGLKNLYVVKEQEMPDGNFTTVGYPNPEDPKVFKLGIKLAEEVGAKIIMANDPDADRIGISIKSKTGEWIYPNGNQVGILLSEYILSNMKKIPENGVIISTVVSTPMLDKVAKAYGVEVIRTLTGFKFIGEKIKEFKEGKYDKEFIFGFEESYGYLRGTHSRDKDAIVATMLITEMVAYFESIGTTVEEQIEKMYEKYGYYKEGIKAVTMQGKEGAEKIVSIMKNLRENSPKEILGKKVRILNDFLLQKEKNLIDGTEKELILPKSNVLQFILEDDTYITARPSGTEPKIKFYFGVNADTKAGVEEKLSSAMEDFLKIVM</sequence>
<dbReference type="PANTHER" id="PTHR45745:SF1">
    <property type="entry name" value="PHOSPHOGLUCOMUTASE 2B-RELATED"/>
    <property type="match status" value="1"/>
</dbReference>
<proteinExistence type="inferred from homology"/>
<evidence type="ECO:0000256" key="3">
    <source>
        <dbReference type="ARBA" id="ARBA00022553"/>
    </source>
</evidence>
<dbReference type="InterPro" id="IPR005841">
    <property type="entry name" value="Alpha-D-phosphohexomutase_SF"/>
</dbReference>
<evidence type="ECO:0000256" key="7">
    <source>
        <dbReference type="RuleBase" id="RU004326"/>
    </source>
</evidence>
<evidence type="ECO:0000256" key="6">
    <source>
        <dbReference type="ARBA" id="ARBA00023235"/>
    </source>
</evidence>
<dbReference type="GO" id="GO:0008973">
    <property type="term" value="F:phosphopentomutase activity"/>
    <property type="evidence" value="ECO:0007669"/>
    <property type="project" value="TreeGrafter"/>
</dbReference>
<keyword evidence="4 7" id="KW-0479">Metal-binding</keyword>
<comment type="cofactor">
    <cofactor evidence="1">
        <name>Mg(2+)</name>
        <dbReference type="ChEBI" id="CHEBI:18420"/>
    </cofactor>
</comment>
<evidence type="ECO:0000256" key="1">
    <source>
        <dbReference type="ARBA" id="ARBA00001946"/>
    </source>
</evidence>
<dbReference type="GO" id="GO:0000287">
    <property type="term" value="F:magnesium ion binding"/>
    <property type="evidence" value="ECO:0007669"/>
    <property type="project" value="InterPro"/>
</dbReference>
<dbReference type="CDD" id="cd05799">
    <property type="entry name" value="PGM2"/>
    <property type="match status" value="1"/>
</dbReference>
<feature type="domain" description="Alpha-D-phosphohexomutase alpha/beta/alpha" evidence="10">
    <location>
        <begin position="327"/>
        <end position="452"/>
    </location>
</feature>
<dbReference type="PRINTS" id="PR00509">
    <property type="entry name" value="PGMPMM"/>
</dbReference>
<dbReference type="InterPro" id="IPR005845">
    <property type="entry name" value="A-D-PHexomutase_a/b/a-II"/>
</dbReference>
<organism evidence="11 12">
    <name type="scientific">Haliovirga abyssi</name>
    <dbReference type="NCBI Taxonomy" id="2996794"/>
    <lineage>
        <taxon>Bacteria</taxon>
        <taxon>Fusobacteriati</taxon>
        <taxon>Fusobacteriota</taxon>
        <taxon>Fusobacteriia</taxon>
        <taxon>Fusobacteriales</taxon>
        <taxon>Haliovirgaceae</taxon>
        <taxon>Haliovirga</taxon>
    </lineage>
</organism>
<name>A0AAU9DS09_9FUSO</name>
<dbReference type="Gene3D" id="3.40.120.10">
    <property type="entry name" value="Alpha-D-Glucose-1,6-Bisphosphate, subunit A, domain 3"/>
    <property type="match status" value="3"/>
</dbReference>
<dbReference type="Proteomes" id="UP001321582">
    <property type="component" value="Chromosome"/>
</dbReference>
<dbReference type="GO" id="GO:0005975">
    <property type="term" value="P:carbohydrate metabolic process"/>
    <property type="evidence" value="ECO:0007669"/>
    <property type="project" value="InterPro"/>
</dbReference>
<dbReference type="InterPro" id="IPR005844">
    <property type="entry name" value="A-D-PHexomutase_a/b/a-I"/>
</dbReference>
<evidence type="ECO:0000259" key="10">
    <source>
        <dbReference type="Pfam" id="PF02880"/>
    </source>
</evidence>
<dbReference type="AlphaFoldDB" id="A0AAU9DS09"/>
<keyword evidence="5 7" id="KW-0460">Magnesium</keyword>
<feature type="domain" description="Alpha-D-phosphohexomutase alpha/beta/alpha" evidence="9">
    <location>
        <begin position="212"/>
        <end position="315"/>
    </location>
</feature>
<dbReference type="EMBL" id="AP027059">
    <property type="protein sequence ID" value="BDU49764.1"/>
    <property type="molecule type" value="Genomic_DNA"/>
</dbReference>
<dbReference type="RefSeq" id="WP_307904710.1">
    <property type="nucleotide sequence ID" value="NZ_AP027059.1"/>
</dbReference>
<gene>
    <name evidence="11" type="ORF">HLVA_03330</name>
</gene>
<dbReference type="PROSITE" id="PS00710">
    <property type="entry name" value="PGM_PMM"/>
    <property type="match status" value="1"/>
</dbReference>
<comment type="similarity">
    <text evidence="2 7">Belongs to the phosphohexose mutase family.</text>
</comment>
<dbReference type="PANTHER" id="PTHR45745">
    <property type="entry name" value="PHOSPHOMANNOMUTASE 45A"/>
    <property type="match status" value="1"/>
</dbReference>
<dbReference type="Pfam" id="PF02880">
    <property type="entry name" value="PGM_PMM_III"/>
    <property type="match status" value="1"/>
</dbReference>